<dbReference type="GO" id="GO:0004623">
    <property type="term" value="F:phospholipase A2 activity"/>
    <property type="evidence" value="ECO:0007669"/>
    <property type="project" value="InterPro"/>
</dbReference>
<dbReference type="InterPro" id="IPR036444">
    <property type="entry name" value="PLipase_A2_dom_sf"/>
</dbReference>
<dbReference type="GO" id="GO:0006644">
    <property type="term" value="P:phospholipid metabolic process"/>
    <property type="evidence" value="ECO:0007669"/>
    <property type="project" value="InterPro"/>
</dbReference>
<protein>
    <recommendedName>
        <fullName evidence="4">Phospholipase A2</fullName>
    </recommendedName>
</protein>
<comment type="caution">
    <text evidence="2">The sequence shown here is derived from an EMBL/GenBank/DDBJ whole genome shotgun (WGS) entry which is preliminary data.</text>
</comment>
<name>H0R6S6_9ACTN</name>
<evidence type="ECO:0000313" key="3">
    <source>
        <dbReference type="Proteomes" id="UP000035034"/>
    </source>
</evidence>
<feature type="signal peptide" evidence="1">
    <location>
        <begin position="1"/>
        <end position="20"/>
    </location>
</feature>
<evidence type="ECO:0000256" key="1">
    <source>
        <dbReference type="SAM" id="SignalP"/>
    </source>
</evidence>
<dbReference type="STRING" id="1077974.GOEFS_132_00080"/>
<dbReference type="SUPFAM" id="SSF48619">
    <property type="entry name" value="Phospholipase A2, PLA2"/>
    <property type="match status" value="1"/>
</dbReference>
<organism evidence="2 3">
    <name type="scientific">Gordonia effusa NBRC 100432</name>
    <dbReference type="NCBI Taxonomy" id="1077974"/>
    <lineage>
        <taxon>Bacteria</taxon>
        <taxon>Bacillati</taxon>
        <taxon>Actinomycetota</taxon>
        <taxon>Actinomycetes</taxon>
        <taxon>Mycobacteriales</taxon>
        <taxon>Gordoniaceae</taxon>
        <taxon>Gordonia</taxon>
    </lineage>
</organism>
<dbReference type="Gene3D" id="1.20.90.10">
    <property type="entry name" value="Phospholipase A2 domain"/>
    <property type="match status" value="1"/>
</dbReference>
<dbReference type="Proteomes" id="UP000035034">
    <property type="component" value="Unassembled WGS sequence"/>
</dbReference>
<dbReference type="GO" id="GO:0050482">
    <property type="term" value="P:arachidonate secretion"/>
    <property type="evidence" value="ECO:0007669"/>
    <property type="project" value="InterPro"/>
</dbReference>
<proteinExistence type="predicted"/>
<keyword evidence="1" id="KW-0732">Signal</keyword>
<evidence type="ECO:0000313" key="2">
    <source>
        <dbReference type="EMBL" id="GAB20777.1"/>
    </source>
</evidence>
<accession>H0R6S6</accession>
<dbReference type="eggNOG" id="COG1835">
    <property type="taxonomic scope" value="Bacteria"/>
</dbReference>
<dbReference type="AlphaFoldDB" id="H0R6S6"/>
<dbReference type="EMBL" id="BAEH01000132">
    <property type="protein sequence ID" value="GAB20777.1"/>
    <property type="molecule type" value="Genomic_DNA"/>
</dbReference>
<evidence type="ECO:0008006" key="4">
    <source>
        <dbReference type="Google" id="ProtNLM"/>
    </source>
</evidence>
<gene>
    <name evidence="2" type="ORF">GOEFS_132_00080</name>
</gene>
<sequence length="194" mass="20098">MLQQTIFTLAMGSVAILALAAPGTAHSSAPPRAEDPAAAATVAALVGSDPASALTHLPPSFATTMGYRPIVEQMADGRFPANPSGSCSSPVPLPARFEPLCRTHDLGYDLLRYADRSGHPLGGWARTALDSMLIDRMTVSCTDPTCTASASVAQAALGLNTWRQHDGAPASGETTFDIVVGLGQRGIESLLGQR</sequence>
<keyword evidence="3" id="KW-1185">Reference proteome</keyword>
<feature type="chain" id="PRO_5038717677" description="Phospholipase A2" evidence="1">
    <location>
        <begin position="21"/>
        <end position="194"/>
    </location>
</feature>
<reference evidence="2 3" key="1">
    <citation type="submission" date="2011-12" db="EMBL/GenBank/DDBJ databases">
        <title>Whole genome shotgun sequence of Gordonia effusa NBRC 100432.</title>
        <authorList>
            <person name="Yoshida I."/>
            <person name="Takarada H."/>
            <person name="Hosoyama A."/>
            <person name="Tsuchikane K."/>
            <person name="Katsumata H."/>
            <person name="Yamazaki S."/>
            <person name="Fujita N."/>
        </authorList>
    </citation>
    <scope>NUCLEOTIDE SEQUENCE [LARGE SCALE GENOMIC DNA]</scope>
    <source>
        <strain evidence="2 3">NBRC 100432</strain>
    </source>
</reference>